<evidence type="ECO:0000313" key="3">
    <source>
        <dbReference type="Proteomes" id="UP000008068"/>
    </source>
</evidence>
<feature type="transmembrane region" description="Helical" evidence="1">
    <location>
        <begin position="68"/>
        <end position="91"/>
    </location>
</feature>
<dbReference type="InterPro" id="IPR019422">
    <property type="entry name" value="7TM_GPCR_serpentine_rcpt_Srh"/>
</dbReference>
<evidence type="ECO:0000313" key="2">
    <source>
        <dbReference type="EMBL" id="EGT34294.1"/>
    </source>
</evidence>
<name>G0NMT7_CAEBE</name>
<dbReference type="Pfam" id="PF10318">
    <property type="entry name" value="7TM_GPCR_Srh"/>
    <property type="match status" value="1"/>
</dbReference>
<dbReference type="HOGENOM" id="CLU_042960_3_0_1"/>
<keyword evidence="1" id="KW-0812">Transmembrane</keyword>
<dbReference type="InterPro" id="IPR053220">
    <property type="entry name" value="Nematode_rcpt-like_serp_H"/>
</dbReference>
<feature type="transmembrane region" description="Helical" evidence="1">
    <location>
        <begin position="103"/>
        <end position="126"/>
    </location>
</feature>
<dbReference type="OrthoDB" id="5810586at2759"/>
<dbReference type="PANTHER" id="PTHR22941">
    <property type="entry name" value="SERPENTINE RECEPTOR"/>
    <property type="match status" value="1"/>
</dbReference>
<proteinExistence type="predicted"/>
<feature type="transmembrane region" description="Helical" evidence="1">
    <location>
        <begin position="23"/>
        <end position="47"/>
    </location>
</feature>
<gene>
    <name evidence="2" type="ORF">CAEBREN_32513</name>
</gene>
<sequence>MPTLLPYTKNYTMFVLSTDYHKFFFTLLIMIAIVTVTSVTFASLLNWNMKKRSKTINVSTHTLNIQKIFFTAIFIQTSMPILILIFPLNYLAFSMFSGYFNQAINNICFIITALHGLLSTVIMIIVHKPYRDVFYSSFCEKIHRMLSSQEEFVTYSLSSLSKPA</sequence>
<keyword evidence="3" id="KW-1185">Reference proteome</keyword>
<organism evidence="3">
    <name type="scientific">Caenorhabditis brenneri</name>
    <name type="common">Nematode worm</name>
    <dbReference type="NCBI Taxonomy" id="135651"/>
    <lineage>
        <taxon>Eukaryota</taxon>
        <taxon>Metazoa</taxon>
        <taxon>Ecdysozoa</taxon>
        <taxon>Nematoda</taxon>
        <taxon>Chromadorea</taxon>
        <taxon>Rhabditida</taxon>
        <taxon>Rhabditina</taxon>
        <taxon>Rhabditomorpha</taxon>
        <taxon>Rhabditoidea</taxon>
        <taxon>Rhabditidae</taxon>
        <taxon>Peloderinae</taxon>
        <taxon>Caenorhabditis</taxon>
    </lineage>
</organism>
<reference evidence="3" key="1">
    <citation type="submission" date="2011-07" db="EMBL/GenBank/DDBJ databases">
        <authorList>
            <consortium name="Caenorhabditis brenneri Sequencing and Analysis Consortium"/>
            <person name="Wilson R.K."/>
        </authorList>
    </citation>
    <scope>NUCLEOTIDE SEQUENCE [LARGE SCALE GENOMIC DNA]</scope>
    <source>
        <strain evidence="3">PB2801</strain>
    </source>
</reference>
<keyword evidence="1" id="KW-0472">Membrane</keyword>
<dbReference type="Proteomes" id="UP000008068">
    <property type="component" value="Unassembled WGS sequence"/>
</dbReference>
<dbReference type="EMBL" id="GL379912">
    <property type="protein sequence ID" value="EGT34294.1"/>
    <property type="molecule type" value="Genomic_DNA"/>
</dbReference>
<accession>G0NMT7</accession>
<dbReference type="InParanoid" id="G0NMT7"/>
<keyword evidence="1" id="KW-1133">Transmembrane helix</keyword>
<dbReference type="AlphaFoldDB" id="G0NMT7"/>
<dbReference type="PANTHER" id="PTHR22941:SF300">
    <property type="entry name" value="SERPENTINE RECEPTOR, CLASS H"/>
    <property type="match status" value="1"/>
</dbReference>
<evidence type="ECO:0000256" key="1">
    <source>
        <dbReference type="SAM" id="Phobius"/>
    </source>
</evidence>
<protein>
    <recommendedName>
        <fullName evidence="4">Serpentine Receptor, class H</fullName>
    </recommendedName>
</protein>
<evidence type="ECO:0008006" key="4">
    <source>
        <dbReference type="Google" id="ProtNLM"/>
    </source>
</evidence>
<dbReference type="eggNOG" id="ENOG502TGAA">
    <property type="taxonomic scope" value="Eukaryota"/>
</dbReference>